<evidence type="ECO:0000256" key="6">
    <source>
        <dbReference type="SAM" id="MobiDB-lite"/>
    </source>
</evidence>
<dbReference type="Proteomes" id="UP000736335">
    <property type="component" value="Unassembled WGS sequence"/>
</dbReference>
<feature type="compositionally biased region" description="Basic and acidic residues" evidence="6">
    <location>
        <begin position="26"/>
        <end position="38"/>
    </location>
</feature>
<evidence type="ECO:0000256" key="5">
    <source>
        <dbReference type="ARBA" id="ARBA00023242"/>
    </source>
</evidence>
<sequence length="119" mass="13358">MSTNATSPRKPASSVGKTVKPTSTRSPEKDKGKNREVAAEEEEDEEEEDEDEDMEEDEEMEDDDDDDVETYDEIDPTAITGRRTRGVRVDYTSTEALRKAGFTEGDEEDEGEDSFTGEH</sequence>
<comment type="similarity">
    <text evidence="3">Belongs to the CHZ1 family.</text>
</comment>
<evidence type="ECO:0000256" key="1">
    <source>
        <dbReference type="ARBA" id="ARBA00002212"/>
    </source>
</evidence>
<gene>
    <name evidence="8" type="ORF">BJ322DRAFT_755756</name>
</gene>
<evidence type="ECO:0000259" key="7">
    <source>
        <dbReference type="Pfam" id="PF09649"/>
    </source>
</evidence>
<dbReference type="InterPro" id="IPR019098">
    <property type="entry name" value="Histone_chaperone_domain_CHZ"/>
</dbReference>
<name>A0A9P6HFJ2_9AGAM</name>
<keyword evidence="9" id="KW-1185">Reference proteome</keyword>
<dbReference type="AlphaFoldDB" id="A0A9P6HFJ2"/>
<evidence type="ECO:0000256" key="4">
    <source>
        <dbReference type="ARBA" id="ARBA00023186"/>
    </source>
</evidence>
<evidence type="ECO:0000313" key="9">
    <source>
        <dbReference type="Proteomes" id="UP000736335"/>
    </source>
</evidence>
<dbReference type="OrthoDB" id="3364766at2759"/>
<organism evidence="8 9">
    <name type="scientific">Thelephora terrestris</name>
    <dbReference type="NCBI Taxonomy" id="56493"/>
    <lineage>
        <taxon>Eukaryota</taxon>
        <taxon>Fungi</taxon>
        <taxon>Dikarya</taxon>
        <taxon>Basidiomycota</taxon>
        <taxon>Agaricomycotina</taxon>
        <taxon>Agaricomycetes</taxon>
        <taxon>Thelephorales</taxon>
        <taxon>Thelephoraceae</taxon>
        <taxon>Thelephora</taxon>
    </lineage>
</organism>
<protein>
    <recommendedName>
        <fullName evidence="7">Histone chaperone domain-containing protein</fullName>
    </recommendedName>
</protein>
<dbReference type="Pfam" id="PF09649">
    <property type="entry name" value="CHZ"/>
    <property type="match status" value="1"/>
</dbReference>
<comment type="function">
    <text evidence="1">Forms a chaperone-bound H2A.Z-H2B complex that acts as a source for SWR1 complex-dependent H2A to H2A.Z histone replacement in chromatin.</text>
</comment>
<evidence type="ECO:0000313" key="8">
    <source>
        <dbReference type="EMBL" id="KAF9785957.1"/>
    </source>
</evidence>
<reference evidence="8" key="1">
    <citation type="journal article" date="2020" name="Nat. Commun.">
        <title>Large-scale genome sequencing of mycorrhizal fungi provides insights into the early evolution of symbiotic traits.</title>
        <authorList>
            <person name="Miyauchi S."/>
            <person name="Kiss E."/>
            <person name="Kuo A."/>
            <person name="Drula E."/>
            <person name="Kohler A."/>
            <person name="Sanchez-Garcia M."/>
            <person name="Morin E."/>
            <person name="Andreopoulos B."/>
            <person name="Barry K.W."/>
            <person name="Bonito G."/>
            <person name="Buee M."/>
            <person name="Carver A."/>
            <person name="Chen C."/>
            <person name="Cichocki N."/>
            <person name="Clum A."/>
            <person name="Culley D."/>
            <person name="Crous P.W."/>
            <person name="Fauchery L."/>
            <person name="Girlanda M."/>
            <person name="Hayes R.D."/>
            <person name="Keri Z."/>
            <person name="LaButti K."/>
            <person name="Lipzen A."/>
            <person name="Lombard V."/>
            <person name="Magnuson J."/>
            <person name="Maillard F."/>
            <person name="Murat C."/>
            <person name="Nolan M."/>
            <person name="Ohm R.A."/>
            <person name="Pangilinan J."/>
            <person name="Pereira M.F."/>
            <person name="Perotto S."/>
            <person name="Peter M."/>
            <person name="Pfister S."/>
            <person name="Riley R."/>
            <person name="Sitrit Y."/>
            <person name="Stielow J.B."/>
            <person name="Szollosi G."/>
            <person name="Zifcakova L."/>
            <person name="Stursova M."/>
            <person name="Spatafora J.W."/>
            <person name="Tedersoo L."/>
            <person name="Vaario L.M."/>
            <person name="Yamada A."/>
            <person name="Yan M."/>
            <person name="Wang P."/>
            <person name="Xu J."/>
            <person name="Bruns T."/>
            <person name="Baldrian P."/>
            <person name="Vilgalys R."/>
            <person name="Dunand C."/>
            <person name="Henrissat B."/>
            <person name="Grigoriev I.V."/>
            <person name="Hibbett D."/>
            <person name="Nagy L.G."/>
            <person name="Martin F.M."/>
        </authorList>
    </citation>
    <scope>NUCLEOTIDE SEQUENCE</scope>
    <source>
        <strain evidence="8">UH-Tt-Lm1</strain>
    </source>
</reference>
<evidence type="ECO:0000256" key="3">
    <source>
        <dbReference type="ARBA" id="ARBA00008057"/>
    </source>
</evidence>
<evidence type="ECO:0000256" key="2">
    <source>
        <dbReference type="ARBA" id="ARBA00004123"/>
    </source>
</evidence>
<proteinExistence type="inferred from homology"/>
<comment type="caution">
    <text evidence="8">The sequence shown here is derived from an EMBL/GenBank/DDBJ whole genome shotgun (WGS) entry which is preliminary data.</text>
</comment>
<feature type="compositionally biased region" description="Acidic residues" evidence="6">
    <location>
        <begin position="104"/>
        <end position="119"/>
    </location>
</feature>
<dbReference type="GO" id="GO:0005634">
    <property type="term" value="C:nucleus"/>
    <property type="evidence" value="ECO:0007669"/>
    <property type="project" value="UniProtKB-SubCell"/>
</dbReference>
<feature type="domain" description="Histone chaperone" evidence="7">
    <location>
        <begin position="69"/>
        <end position="96"/>
    </location>
</feature>
<keyword evidence="4" id="KW-0143">Chaperone</keyword>
<keyword evidence="5" id="KW-0539">Nucleus</keyword>
<comment type="subcellular location">
    <subcellularLocation>
        <location evidence="2">Nucleus</location>
    </subcellularLocation>
</comment>
<dbReference type="EMBL" id="WIUZ02000006">
    <property type="protein sequence ID" value="KAF9785957.1"/>
    <property type="molecule type" value="Genomic_DNA"/>
</dbReference>
<accession>A0A9P6HFJ2</accession>
<feature type="compositionally biased region" description="Acidic residues" evidence="6">
    <location>
        <begin position="39"/>
        <end position="75"/>
    </location>
</feature>
<feature type="region of interest" description="Disordered" evidence="6">
    <location>
        <begin position="1"/>
        <end position="119"/>
    </location>
</feature>
<reference evidence="8" key="2">
    <citation type="submission" date="2020-11" db="EMBL/GenBank/DDBJ databases">
        <authorList>
            <consortium name="DOE Joint Genome Institute"/>
            <person name="Kuo A."/>
            <person name="Miyauchi S."/>
            <person name="Kiss E."/>
            <person name="Drula E."/>
            <person name="Kohler A."/>
            <person name="Sanchez-Garcia M."/>
            <person name="Andreopoulos B."/>
            <person name="Barry K.W."/>
            <person name="Bonito G."/>
            <person name="Buee M."/>
            <person name="Carver A."/>
            <person name="Chen C."/>
            <person name="Cichocki N."/>
            <person name="Clum A."/>
            <person name="Culley D."/>
            <person name="Crous P.W."/>
            <person name="Fauchery L."/>
            <person name="Girlanda M."/>
            <person name="Hayes R."/>
            <person name="Keri Z."/>
            <person name="Labutti K."/>
            <person name="Lipzen A."/>
            <person name="Lombard V."/>
            <person name="Magnuson J."/>
            <person name="Maillard F."/>
            <person name="Morin E."/>
            <person name="Murat C."/>
            <person name="Nolan M."/>
            <person name="Ohm R."/>
            <person name="Pangilinan J."/>
            <person name="Pereira M."/>
            <person name="Perotto S."/>
            <person name="Peter M."/>
            <person name="Riley R."/>
            <person name="Sitrit Y."/>
            <person name="Stielow B."/>
            <person name="Szollosi G."/>
            <person name="Zifcakova L."/>
            <person name="Stursova M."/>
            <person name="Spatafora J.W."/>
            <person name="Tedersoo L."/>
            <person name="Vaario L.-M."/>
            <person name="Yamada A."/>
            <person name="Yan M."/>
            <person name="Wang P."/>
            <person name="Xu J."/>
            <person name="Bruns T."/>
            <person name="Baldrian P."/>
            <person name="Vilgalys R."/>
            <person name="Henrissat B."/>
            <person name="Grigoriev I.V."/>
            <person name="Hibbett D."/>
            <person name="Nagy L.G."/>
            <person name="Martin F.M."/>
        </authorList>
    </citation>
    <scope>NUCLEOTIDE SEQUENCE</scope>
    <source>
        <strain evidence="8">UH-Tt-Lm1</strain>
    </source>
</reference>